<proteinExistence type="predicted"/>
<keyword evidence="1" id="KW-0175">Coiled coil</keyword>
<name>A0A0V1BHB5_TRISP</name>
<dbReference type="Proteomes" id="UP000054776">
    <property type="component" value="Unassembled WGS sequence"/>
</dbReference>
<comment type="caution">
    <text evidence="2">The sequence shown here is derived from an EMBL/GenBank/DDBJ whole genome shotgun (WGS) entry which is preliminary data.</text>
</comment>
<reference evidence="2 3" key="1">
    <citation type="submission" date="2015-01" db="EMBL/GenBank/DDBJ databases">
        <title>Evolution of Trichinella species and genotypes.</title>
        <authorList>
            <person name="Korhonen P.K."/>
            <person name="Edoardo P."/>
            <person name="Giuseppe L.R."/>
            <person name="Gasser R.B."/>
        </authorList>
    </citation>
    <scope>NUCLEOTIDE SEQUENCE [LARGE SCALE GENOMIC DNA]</scope>
    <source>
        <strain evidence="2">ISS3</strain>
    </source>
</reference>
<dbReference type="EMBL" id="JYDH01000041">
    <property type="protein sequence ID" value="KRY36596.1"/>
    <property type="molecule type" value="Genomic_DNA"/>
</dbReference>
<protein>
    <submittedName>
        <fullName evidence="2">Uncharacterized protein</fullName>
    </submittedName>
</protein>
<dbReference type="OrthoDB" id="10278308at2759"/>
<dbReference type="InParanoid" id="A0A0V1BHB5"/>
<accession>A0A0V1BHB5</accession>
<organism evidence="2 3">
    <name type="scientific">Trichinella spiralis</name>
    <name type="common">Trichina worm</name>
    <dbReference type="NCBI Taxonomy" id="6334"/>
    <lineage>
        <taxon>Eukaryota</taxon>
        <taxon>Metazoa</taxon>
        <taxon>Ecdysozoa</taxon>
        <taxon>Nematoda</taxon>
        <taxon>Enoplea</taxon>
        <taxon>Dorylaimia</taxon>
        <taxon>Trichinellida</taxon>
        <taxon>Trichinellidae</taxon>
        <taxon>Trichinella</taxon>
    </lineage>
</organism>
<dbReference type="AlphaFoldDB" id="A0A0V1BHB5"/>
<evidence type="ECO:0000256" key="1">
    <source>
        <dbReference type="SAM" id="Coils"/>
    </source>
</evidence>
<keyword evidence="3" id="KW-1185">Reference proteome</keyword>
<gene>
    <name evidence="2" type="ORF">T01_13794</name>
</gene>
<sequence length="155" mass="17886">MTSRTCLHPVNHHLVQYAGFCFDIRQIVHQRLVHLGTIRRTYPHDGNLPNVIEQRVDELGVDAWTWIVALVRIFVKAGHNVWRICIASYAYRADIHSNSVCGIAFSIPTRHLIRKRTIQLLAFESLNKKAEDEILNKKEEKNSQSTQLALQYGNQ</sequence>
<evidence type="ECO:0000313" key="2">
    <source>
        <dbReference type="EMBL" id="KRY36596.1"/>
    </source>
</evidence>
<feature type="coiled-coil region" evidence="1">
    <location>
        <begin position="120"/>
        <end position="147"/>
    </location>
</feature>
<evidence type="ECO:0000313" key="3">
    <source>
        <dbReference type="Proteomes" id="UP000054776"/>
    </source>
</evidence>